<keyword evidence="3" id="KW-0496">Mitochondrion</keyword>
<organism evidence="2 4">
    <name type="scientific">Plasmodiophora brassicae</name>
    <name type="common">Clubroot disease agent</name>
    <dbReference type="NCBI Taxonomy" id="37360"/>
    <lineage>
        <taxon>Eukaryota</taxon>
        <taxon>Sar</taxon>
        <taxon>Rhizaria</taxon>
        <taxon>Endomyxa</taxon>
        <taxon>Phytomyxea</taxon>
        <taxon>Plasmodiophorida</taxon>
        <taxon>Plasmodiophoridae</taxon>
        <taxon>Plasmodiophora</taxon>
    </lineage>
</organism>
<evidence type="ECO:0000313" key="3">
    <source>
        <dbReference type="EMBL" id="SPR01221.1"/>
    </source>
</evidence>
<sequence length="501" mass="53642">MGNAAAGSASSAGRQYAEVTKQDYLFACPCPVDDDQLRAEWALFTSLPIMAGNARLLEKAKKPKHKWALLCKFQRMIAKGLRESASVVERMGLLSEAATVVRVTTIIHDVVSANGAPDNDHLACKDALRAIEKQLASGLGRSRLPSEVTPDAGAVDLALGDFLDGSFLLYCIRDRIRAMPADQKWLLCLNFEFTAAAQLCQLHADRAVDRQSLMAAREFYRCAFHFYETDVMISALQAITDEIDYQKFSERINGRAAAPPAPDANRVRAEYSQAMSVFPHVVQEDMKAVPVEAMQAIVEFLRDLLPSGDLEADDPPSLNAAPPSLIGGSGKHRTNARHSSVSAIILSAIGKSEVSSDEETIMASAAAAPPPPKETEPVEVASSSAKKPSGKIADLQARLNLNPAMFMGSMQAPKALALKNKRGLTAVSEEPSKAAAPDKPSTSTSTSTTTKVDAAVPGPTAIEPMAHANLARPAVNRGRRPRRVPVEATPAVSTSDPARIQ</sequence>
<feature type="compositionally biased region" description="Polar residues" evidence="1">
    <location>
        <begin position="491"/>
        <end position="501"/>
    </location>
</feature>
<dbReference type="EMBL" id="CDSF01000104">
    <property type="protein sequence ID" value="CEP00916.1"/>
    <property type="molecule type" value="Genomic_DNA"/>
</dbReference>
<name>A0A0G4J0S4_PLABS</name>
<evidence type="ECO:0000313" key="2">
    <source>
        <dbReference type="EMBL" id="CEP00916.1"/>
    </source>
</evidence>
<keyword evidence="4" id="KW-1185">Reference proteome</keyword>
<feature type="region of interest" description="Disordered" evidence="1">
    <location>
        <begin position="423"/>
        <end position="501"/>
    </location>
</feature>
<reference evidence="2 4" key="1">
    <citation type="submission" date="2015-02" db="EMBL/GenBank/DDBJ databases">
        <authorList>
            <person name="Chooi Y.-H."/>
        </authorList>
    </citation>
    <scope>NUCLEOTIDE SEQUENCE [LARGE SCALE GENOMIC DNA]</scope>
    <source>
        <strain evidence="2">E3</strain>
    </source>
</reference>
<dbReference type="Proteomes" id="UP000290189">
    <property type="component" value="Unassembled WGS sequence"/>
</dbReference>
<gene>
    <name evidence="2" type="ORF">PBRA_008228</name>
    <name evidence="3" type="ORF">PLBR_LOCUS8436</name>
</gene>
<geneLocation type="mitochondrion" evidence="3"/>
<feature type="region of interest" description="Disordered" evidence="1">
    <location>
        <begin position="360"/>
        <end position="391"/>
    </location>
</feature>
<feature type="region of interest" description="Disordered" evidence="1">
    <location>
        <begin position="311"/>
        <end position="334"/>
    </location>
</feature>
<feature type="compositionally biased region" description="Low complexity" evidence="1">
    <location>
        <begin position="441"/>
        <end position="450"/>
    </location>
</feature>
<accession>A0A0G4J0S4</accession>
<protein>
    <submittedName>
        <fullName evidence="2">Uncharacterized protein</fullName>
    </submittedName>
</protein>
<dbReference type="Proteomes" id="UP000039324">
    <property type="component" value="Unassembled WGS sequence"/>
</dbReference>
<dbReference type="AlphaFoldDB" id="A0A0G4J0S4"/>
<reference evidence="3 5" key="2">
    <citation type="submission" date="2018-03" db="EMBL/GenBank/DDBJ databases">
        <authorList>
            <person name="Fogelqvist J."/>
        </authorList>
    </citation>
    <scope>NUCLEOTIDE SEQUENCE [LARGE SCALE GENOMIC DNA]</scope>
</reference>
<evidence type="ECO:0000256" key="1">
    <source>
        <dbReference type="SAM" id="MobiDB-lite"/>
    </source>
</evidence>
<evidence type="ECO:0000313" key="4">
    <source>
        <dbReference type="Proteomes" id="UP000039324"/>
    </source>
</evidence>
<proteinExistence type="predicted"/>
<evidence type="ECO:0000313" key="5">
    <source>
        <dbReference type="Proteomes" id="UP000290189"/>
    </source>
</evidence>
<dbReference type="EMBL" id="OVEO01000016">
    <property type="protein sequence ID" value="SPR01221.1"/>
    <property type="molecule type" value="Genomic_DNA"/>
</dbReference>